<dbReference type="STRING" id="145388.A0A0D2L3Q1"/>
<feature type="compositionally biased region" description="Low complexity" evidence="8">
    <location>
        <begin position="295"/>
        <end position="304"/>
    </location>
</feature>
<keyword evidence="5" id="KW-0560">Oxidoreductase</keyword>
<evidence type="ECO:0000256" key="2">
    <source>
        <dbReference type="ARBA" id="ARBA00004648"/>
    </source>
</evidence>
<keyword evidence="4" id="KW-0223">Dioxygenase</keyword>
<keyword evidence="3" id="KW-0479">Metal-binding</keyword>
<evidence type="ECO:0000256" key="6">
    <source>
        <dbReference type="ARBA" id="ARBA00023004"/>
    </source>
</evidence>
<protein>
    <recommendedName>
        <fullName evidence="9">Fe2OG dioxygenase domain-containing protein</fullName>
    </recommendedName>
</protein>
<dbReference type="RefSeq" id="XP_013900843.1">
    <property type="nucleotide sequence ID" value="XM_014045389.1"/>
</dbReference>
<evidence type="ECO:0000313" key="11">
    <source>
        <dbReference type="Proteomes" id="UP000054498"/>
    </source>
</evidence>
<evidence type="ECO:0000256" key="7">
    <source>
        <dbReference type="ARBA" id="ARBA00049169"/>
    </source>
</evidence>
<evidence type="ECO:0000259" key="9">
    <source>
        <dbReference type="PROSITE" id="PS51471"/>
    </source>
</evidence>
<accession>A0A0D2L3Q1</accession>
<evidence type="ECO:0000256" key="4">
    <source>
        <dbReference type="ARBA" id="ARBA00022964"/>
    </source>
</evidence>
<comment type="subcellular location">
    <subcellularLocation>
        <location evidence="2">Endoplasmic reticulum membrane</location>
        <topology evidence="2">Single-pass type II membrane protein</topology>
    </subcellularLocation>
</comment>
<evidence type="ECO:0000256" key="5">
    <source>
        <dbReference type="ARBA" id="ARBA00023002"/>
    </source>
</evidence>
<gene>
    <name evidence="10" type="ORF">MNEG_6137</name>
</gene>
<dbReference type="Proteomes" id="UP000054498">
    <property type="component" value="Unassembled WGS sequence"/>
</dbReference>
<dbReference type="GO" id="GO:0005506">
    <property type="term" value="F:iron ion binding"/>
    <property type="evidence" value="ECO:0007669"/>
    <property type="project" value="InterPro"/>
</dbReference>
<dbReference type="GO" id="GO:0004656">
    <property type="term" value="F:procollagen-proline 4-dioxygenase activity"/>
    <property type="evidence" value="ECO:0007669"/>
    <property type="project" value="UniProtKB-EC"/>
</dbReference>
<feature type="region of interest" description="Disordered" evidence="8">
    <location>
        <begin position="280"/>
        <end position="326"/>
    </location>
</feature>
<dbReference type="EMBL" id="KK101189">
    <property type="protein sequence ID" value="KIZ01824.1"/>
    <property type="molecule type" value="Genomic_DNA"/>
</dbReference>
<feature type="domain" description="Fe2OG dioxygenase" evidence="9">
    <location>
        <begin position="141"/>
        <end position="276"/>
    </location>
</feature>
<dbReference type="PANTHER" id="PTHR10869">
    <property type="entry name" value="PROLYL 4-HYDROXYLASE ALPHA SUBUNIT"/>
    <property type="match status" value="1"/>
</dbReference>
<dbReference type="GO" id="GO:0005789">
    <property type="term" value="C:endoplasmic reticulum membrane"/>
    <property type="evidence" value="ECO:0007669"/>
    <property type="project" value="UniProtKB-SubCell"/>
</dbReference>
<dbReference type="InterPro" id="IPR045054">
    <property type="entry name" value="P4HA-like"/>
</dbReference>
<dbReference type="GO" id="GO:0031418">
    <property type="term" value="F:L-ascorbic acid binding"/>
    <property type="evidence" value="ECO:0007669"/>
    <property type="project" value="InterPro"/>
</dbReference>
<reference evidence="10 11" key="1">
    <citation type="journal article" date="2013" name="BMC Genomics">
        <title>Reconstruction of the lipid metabolism for the microalga Monoraphidium neglectum from its genome sequence reveals characteristics suitable for biofuel production.</title>
        <authorList>
            <person name="Bogen C."/>
            <person name="Al-Dilaimi A."/>
            <person name="Albersmeier A."/>
            <person name="Wichmann J."/>
            <person name="Grundmann M."/>
            <person name="Rupp O."/>
            <person name="Lauersen K.J."/>
            <person name="Blifernez-Klassen O."/>
            <person name="Kalinowski J."/>
            <person name="Goesmann A."/>
            <person name="Mussgnug J.H."/>
            <person name="Kruse O."/>
        </authorList>
    </citation>
    <scope>NUCLEOTIDE SEQUENCE [LARGE SCALE GENOMIC DNA]</scope>
    <source>
        <strain evidence="10 11">SAG 48.87</strain>
    </source>
</reference>
<dbReference type="InterPro" id="IPR006620">
    <property type="entry name" value="Pro_4_hyd_alph"/>
</dbReference>
<organism evidence="10 11">
    <name type="scientific">Monoraphidium neglectum</name>
    <dbReference type="NCBI Taxonomy" id="145388"/>
    <lineage>
        <taxon>Eukaryota</taxon>
        <taxon>Viridiplantae</taxon>
        <taxon>Chlorophyta</taxon>
        <taxon>core chlorophytes</taxon>
        <taxon>Chlorophyceae</taxon>
        <taxon>CS clade</taxon>
        <taxon>Sphaeropleales</taxon>
        <taxon>Selenastraceae</taxon>
        <taxon>Monoraphidium</taxon>
    </lineage>
</organism>
<dbReference type="InterPro" id="IPR005123">
    <property type="entry name" value="Oxoglu/Fe-dep_dioxygenase_dom"/>
</dbReference>
<dbReference type="OrthoDB" id="420380at2759"/>
<sequence length="326" mass="34159">MAVVPVAHAWSLSDVGAAVAGKARAAAEQAKAAVQASDHHGAREAAEAFASIVGGSHDDASGGAETRGAVAGAGASASESINAGSSAKIRTLSWTPRAMVWSNFITQEEADHVLELGAARLVRSDVVDTQTGVIIRSKERTSSGAFLPGRNLDPVVRELEARIARWVQTAHFDMFFDDVHVKNGGQRIATVILYLSDVEEGGETVFPDSPTRPSEAEAASFSACGKKGLGVRPKKGDALLFFSLRPDGKTQDKAALHAGCPVVKGTKWIATKWIRVGRYHDWGDPDETPEDARATGRQAAARQGSDSAAGANVPGDADVNAARDEL</sequence>
<dbReference type="KEGG" id="mng:MNEG_6137"/>
<comment type="catalytic activity">
    <reaction evidence="7">
        <text>L-prolyl-[collagen] + 2-oxoglutarate + O2 = trans-4-hydroxy-L-prolyl-[collagen] + succinate + CO2</text>
        <dbReference type="Rhea" id="RHEA:18945"/>
        <dbReference type="Rhea" id="RHEA-COMP:11676"/>
        <dbReference type="Rhea" id="RHEA-COMP:11680"/>
        <dbReference type="ChEBI" id="CHEBI:15379"/>
        <dbReference type="ChEBI" id="CHEBI:16526"/>
        <dbReference type="ChEBI" id="CHEBI:16810"/>
        <dbReference type="ChEBI" id="CHEBI:30031"/>
        <dbReference type="ChEBI" id="CHEBI:50342"/>
        <dbReference type="ChEBI" id="CHEBI:61965"/>
        <dbReference type="EC" id="1.14.11.2"/>
    </reaction>
</comment>
<dbReference type="Gene3D" id="2.60.120.620">
    <property type="entry name" value="q2cbj1_9rhob like domain"/>
    <property type="match status" value="2"/>
</dbReference>
<dbReference type="InterPro" id="IPR044862">
    <property type="entry name" value="Pro_4_hyd_alph_FE2OG_OXY"/>
</dbReference>
<dbReference type="GeneID" id="25739013"/>
<keyword evidence="6" id="KW-0408">Iron</keyword>
<evidence type="ECO:0000313" key="10">
    <source>
        <dbReference type="EMBL" id="KIZ01824.1"/>
    </source>
</evidence>
<dbReference type="Pfam" id="PF13640">
    <property type="entry name" value="2OG-FeII_Oxy_3"/>
    <property type="match status" value="1"/>
</dbReference>
<dbReference type="SMART" id="SM00702">
    <property type="entry name" value="P4Hc"/>
    <property type="match status" value="1"/>
</dbReference>
<evidence type="ECO:0000256" key="1">
    <source>
        <dbReference type="ARBA" id="ARBA00001961"/>
    </source>
</evidence>
<dbReference type="PANTHER" id="PTHR10869:SF246">
    <property type="entry name" value="TRANSMEMBRANE PROLYL 4-HYDROXYLASE"/>
    <property type="match status" value="1"/>
</dbReference>
<proteinExistence type="predicted"/>
<evidence type="ECO:0000256" key="8">
    <source>
        <dbReference type="SAM" id="MobiDB-lite"/>
    </source>
</evidence>
<name>A0A0D2L3Q1_9CHLO</name>
<keyword evidence="11" id="KW-1185">Reference proteome</keyword>
<comment type="cofactor">
    <cofactor evidence="1">
        <name>L-ascorbate</name>
        <dbReference type="ChEBI" id="CHEBI:38290"/>
    </cofactor>
</comment>
<evidence type="ECO:0000256" key="3">
    <source>
        <dbReference type="ARBA" id="ARBA00022723"/>
    </source>
</evidence>
<dbReference type="AlphaFoldDB" id="A0A0D2L3Q1"/>
<dbReference type="PROSITE" id="PS51471">
    <property type="entry name" value="FE2OG_OXY"/>
    <property type="match status" value="1"/>
</dbReference>